<dbReference type="Proteomes" id="UP000566819">
    <property type="component" value="Unassembled WGS sequence"/>
</dbReference>
<proteinExistence type="predicted"/>
<dbReference type="AlphaFoldDB" id="A0A8H4RP15"/>
<sequence>MATPMVLLAFKHKLDPENSSTSSAWYNTAALDFTTLEQTIYQKIIVRPRGDFCTEVNIRISWDINDDLVPIVTPIFDWTSQRSLDYYRTIIFMNARHFILVSYASPSRPRT</sequence>
<organism evidence="1 2">
    <name type="scientific">Cudoniella acicularis</name>
    <dbReference type="NCBI Taxonomy" id="354080"/>
    <lineage>
        <taxon>Eukaryota</taxon>
        <taxon>Fungi</taxon>
        <taxon>Dikarya</taxon>
        <taxon>Ascomycota</taxon>
        <taxon>Pezizomycotina</taxon>
        <taxon>Leotiomycetes</taxon>
        <taxon>Helotiales</taxon>
        <taxon>Tricladiaceae</taxon>
        <taxon>Cudoniella</taxon>
    </lineage>
</organism>
<keyword evidence="2" id="KW-1185">Reference proteome</keyword>
<accession>A0A8H4RP15</accession>
<comment type="caution">
    <text evidence="1">The sequence shown here is derived from an EMBL/GenBank/DDBJ whole genome shotgun (WGS) entry which is preliminary data.</text>
</comment>
<evidence type="ECO:0000313" key="2">
    <source>
        <dbReference type="Proteomes" id="UP000566819"/>
    </source>
</evidence>
<evidence type="ECO:0000313" key="1">
    <source>
        <dbReference type="EMBL" id="KAF4633482.1"/>
    </source>
</evidence>
<protein>
    <submittedName>
        <fullName evidence="1">Uncharacterized protein</fullName>
    </submittedName>
</protein>
<name>A0A8H4RP15_9HELO</name>
<reference evidence="1 2" key="1">
    <citation type="submission" date="2020-03" db="EMBL/GenBank/DDBJ databases">
        <title>Draft Genome Sequence of Cudoniella acicularis.</title>
        <authorList>
            <person name="Buettner E."/>
            <person name="Kellner H."/>
        </authorList>
    </citation>
    <scope>NUCLEOTIDE SEQUENCE [LARGE SCALE GENOMIC DNA]</scope>
    <source>
        <strain evidence="1 2">DSM 108380</strain>
    </source>
</reference>
<gene>
    <name evidence="1" type="ORF">G7Y89_g4627</name>
</gene>
<dbReference type="EMBL" id="JAAMPI010000255">
    <property type="protein sequence ID" value="KAF4633482.1"/>
    <property type="molecule type" value="Genomic_DNA"/>
</dbReference>